<dbReference type="Proteomes" id="UP000192796">
    <property type="component" value="Unassembled WGS sequence"/>
</dbReference>
<evidence type="ECO:0000313" key="1">
    <source>
        <dbReference type="EMBL" id="OQP60432.1"/>
    </source>
</evidence>
<dbReference type="SUPFAM" id="SSF51126">
    <property type="entry name" value="Pectin lyase-like"/>
    <property type="match status" value="1"/>
</dbReference>
<name>A0A1V9FQ11_9BACT</name>
<dbReference type="InterPro" id="IPR059226">
    <property type="entry name" value="Choice_anch_Q_dom"/>
</dbReference>
<accession>A0A1V9FQ11</accession>
<dbReference type="RefSeq" id="WP_081153106.1">
    <property type="nucleotide sequence ID" value="NZ_LVYD01000063.1"/>
</dbReference>
<gene>
    <name evidence="1" type="ORF">A3860_33450</name>
</gene>
<organism evidence="1 2">
    <name type="scientific">Niastella vici</name>
    <dbReference type="NCBI Taxonomy" id="1703345"/>
    <lineage>
        <taxon>Bacteria</taxon>
        <taxon>Pseudomonadati</taxon>
        <taxon>Bacteroidota</taxon>
        <taxon>Chitinophagia</taxon>
        <taxon>Chitinophagales</taxon>
        <taxon>Chitinophagaceae</taxon>
        <taxon>Niastella</taxon>
    </lineage>
</organism>
<reference evidence="1 2" key="1">
    <citation type="submission" date="2016-03" db="EMBL/GenBank/DDBJ databases">
        <title>Niastella vici sp. nov., isolated from farmland soil.</title>
        <authorList>
            <person name="Chen L."/>
            <person name="Wang D."/>
            <person name="Yang S."/>
            <person name="Wang G."/>
        </authorList>
    </citation>
    <scope>NUCLEOTIDE SEQUENCE [LARGE SCALE GENOMIC DNA]</scope>
    <source>
        <strain evidence="1 2">DJ57</strain>
    </source>
</reference>
<evidence type="ECO:0000313" key="2">
    <source>
        <dbReference type="Proteomes" id="UP000192796"/>
    </source>
</evidence>
<dbReference type="OrthoDB" id="9795486at2"/>
<protein>
    <submittedName>
        <fullName evidence="1">Uncharacterized protein</fullName>
    </submittedName>
</protein>
<proteinExistence type="predicted"/>
<dbReference type="InterPro" id="IPR011050">
    <property type="entry name" value="Pectin_lyase_fold/virulence"/>
</dbReference>
<sequence length="79" mass="8675">MDGLRDNNISNVQPQQDAHSFFQDPLFTSLTTPDLHLKTGSPAVGKGNPAWITDATEKDYDGKPRVVNGLIDMGAYEQQ</sequence>
<comment type="caution">
    <text evidence="1">The sequence shown here is derived from an EMBL/GenBank/DDBJ whole genome shotgun (WGS) entry which is preliminary data.</text>
</comment>
<keyword evidence="2" id="KW-1185">Reference proteome</keyword>
<dbReference type="AlphaFoldDB" id="A0A1V9FQ11"/>
<dbReference type="EMBL" id="LVYD01000063">
    <property type="protein sequence ID" value="OQP60432.1"/>
    <property type="molecule type" value="Genomic_DNA"/>
</dbReference>
<dbReference type="NCBIfam" id="NF041518">
    <property type="entry name" value="choice_anch_Q"/>
    <property type="match status" value="1"/>
</dbReference>